<evidence type="ECO:0000313" key="9">
    <source>
        <dbReference type="EMBL" id="KAL1306784.1"/>
    </source>
</evidence>
<comment type="subcellular location">
    <subcellularLocation>
        <location evidence="1">Membrane</location>
        <topology evidence="1">Multi-pass membrane protein</topology>
    </subcellularLocation>
</comment>
<protein>
    <recommendedName>
        <fullName evidence="8">Phosphatidic acid phosphatase type 2/haloperoxidase domain-containing protein</fullName>
    </recommendedName>
</protein>
<dbReference type="Pfam" id="PF01569">
    <property type="entry name" value="PAP2"/>
    <property type="match status" value="1"/>
</dbReference>
<dbReference type="SUPFAM" id="SSF48317">
    <property type="entry name" value="Acid phosphatase/Vanadium-dependent haloperoxidase"/>
    <property type="match status" value="1"/>
</dbReference>
<comment type="similarity">
    <text evidence="2">Belongs to the PA-phosphatase related phosphoesterase family.</text>
</comment>
<feature type="transmembrane region" description="Helical" evidence="7">
    <location>
        <begin position="108"/>
        <end position="128"/>
    </location>
</feature>
<feature type="transmembrane region" description="Helical" evidence="7">
    <location>
        <begin position="59"/>
        <end position="87"/>
    </location>
</feature>
<evidence type="ECO:0000259" key="8">
    <source>
        <dbReference type="SMART" id="SM00014"/>
    </source>
</evidence>
<dbReference type="CDD" id="cd03390">
    <property type="entry name" value="PAP2_containing_1_like"/>
    <property type="match status" value="1"/>
</dbReference>
<evidence type="ECO:0000313" key="10">
    <source>
        <dbReference type="Proteomes" id="UP001562354"/>
    </source>
</evidence>
<keyword evidence="5 7" id="KW-0472">Membrane</keyword>
<dbReference type="InterPro" id="IPR036938">
    <property type="entry name" value="PAP2/HPO_sf"/>
</dbReference>
<evidence type="ECO:0000256" key="4">
    <source>
        <dbReference type="ARBA" id="ARBA00022989"/>
    </source>
</evidence>
<dbReference type="Proteomes" id="UP001562354">
    <property type="component" value="Unassembled WGS sequence"/>
</dbReference>
<accession>A0ABR3PL93</accession>
<evidence type="ECO:0000256" key="6">
    <source>
        <dbReference type="SAM" id="MobiDB-lite"/>
    </source>
</evidence>
<dbReference type="GeneID" id="95979144"/>
<gene>
    <name evidence="9" type="ORF">AAFC00_005445</name>
</gene>
<evidence type="ECO:0000256" key="7">
    <source>
        <dbReference type="SAM" id="Phobius"/>
    </source>
</evidence>
<dbReference type="PANTHER" id="PTHR10165:SF154">
    <property type="entry name" value="PAP2 DOMAIN PROTEIN (AFU_ORTHOLOGUE AFUA_1G09730)"/>
    <property type="match status" value="1"/>
</dbReference>
<feature type="transmembrane region" description="Helical" evidence="7">
    <location>
        <begin position="270"/>
        <end position="290"/>
    </location>
</feature>
<dbReference type="EMBL" id="JBFMKM010000004">
    <property type="protein sequence ID" value="KAL1306784.1"/>
    <property type="molecule type" value="Genomic_DNA"/>
</dbReference>
<dbReference type="InterPro" id="IPR043216">
    <property type="entry name" value="PAP-like"/>
</dbReference>
<evidence type="ECO:0000256" key="1">
    <source>
        <dbReference type="ARBA" id="ARBA00004141"/>
    </source>
</evidence>
<proteinExistence type="inferred from homology"/>
<reference evidence="9 10" key="1">
    <citation type="submission" date="2024-07" db="EMBL/GenBank/DDBJ databases">
        <title>Draft sequence of the Neodothiora populina.</title>
        <authorList>
            <person name="Drown D.D."/>
            <person name="Schuette U.S."/>
            <person name="Buechlein A.B."/>
            <person name="Rusch D.R."/>
            <person name="Winton L.W."/>
            <person name="Adams G.A."/>
        </authorList>
    </citation>
    <scope>NUCLEOTIDE SEQUENCE [LARGE SCALE GENOMIC DNA]</scope>
    <source>
        <strain evidence="9 10">CPC 39397</strain>
    </source>
</reference>
<dbReference type="SMART" id="SM00014">
    <property type="entry name" value="acidPPc"/>
    <property type="match status" value="1"/>
</dbReference>
<dbReference type="Gene3D" id="1.20.144.10">
    <property type="entry name" value="Phosphatidic acid phosphatase type 2/haloperoxidase"/>
    <property type="match status" value="1"/>
</dbReference>
<keyword evidence="10" id="KW-1185">Reference proteome</keyword>
<dbReference type="RefSeq" id="XP_069203056.1">
    <property type="nucleotide sequence ID" value="XM_069345229.1"/>
</dbReference>
<sequence>MALSSRIPSIKLVISYILDWIIIIGIAAVGGGVSFISPYRRPFSPVDLSISYPHVEHDLISTVVLVVISLIAPAIIIFLYSAILIPWPGKQSRTSQSTFWKRKLWEFNAGWMGLALSYALAFMITQGIKNLIGKPRPDLLSRCQPDLANIADHVVGGYFGRDVAPTWTLVSSSICTQTDHALLDEGFRSFLSGHSSNAWAGLTYLSLWLASKLNLCIPYLHPQTMINEKRQAEVKAASAVDDRSTLLPLHYHDPNSNATSRPVVAFERAAAPPLFGVAFCLVPVCVAFYIGSTRYVDFKHKGLDIFSGSVLGIMTAWLGFRLYHGSLTRGEGWAWSPRHEDKAFAVSSGSDGWVGGGSMPNNQSRPSTERPMTVGSESGMSK</sequence>
<evidence type="ECO:0000256" key="5">
    <source>
        <dbReference type="ARBA" id="ARBA00023136"/>
    </source>
</evidence>
<comment type="caution">
    <text evidence="9">The sequence shown here is derived from an EMBL/GenBank/DDBJ whole genome shotgun (WGS) entry which is preliminary data.</text>
</comment>
<feature type="domain" description="Phosphatidic acid phosphatase type 2/haloperoxidase" evidence="8">
    <location>
        <begin position="109"/>
        <end position="320"/>
    </location>
</feature>
<evidence type="ECO:0000256" key="3">
    <source>
        <dbReference type="ARBA" id="ARBA00022692"/>
    </source>
</evidence>
<organism evidence="9 10">
    <name type="scientific">Neodothiora populina</name>
    <dbReference type="NCBI Taxonomy" id="2781224"/>
    <lineage>
        <taxon>Eukaryota</taxon>
        <taxon>Fungi</taxon>
        <taxon>Dikarya</taxon>
        <taxon>Ascomycota</taxon>
        <taxon>Pezizomycotina</taxon>
        <taxon>Dothideomycetes</taxon>
        <taxon>Dothideomycetidae</taxon>
        <taxon>Dothideales</taxon>
        <taxon>Dothioraceae</taxon>
        <taxon>Neodothiora</taxon>
    </lineage>
</organism>
<dbReference type="PANTHER" id="PTHR10165">
    <property type="entry name" value="LIPID PHOSPHATE PHOSPHATASE"/>
    <property type="match status" value="1"/>
</dbReference>
<evidence type="ECO:0000256" key="2">
    <source>
        <dbReference type="ARBA" id="ARBA00008816"/>
    </source>
</evidence>
<keyword evidence="3 7" id="KW-0812">Transmembrane</keyword>
<feature type="transmembrane region" description="Helical" evidence="7">
    <location>
        <begin position="12"/>
        <end position="39"/>
    </location>
</feature>
<keyword evidence="4 7" id="KW-1133">Transmembrane helix</keyword>
<feature type="region of interest" description="Disordered" evidence="6">
    <location>
        <begin position="346"/>
        <end position="382"/>
    </location>
</feature>
<name>A0ABR3PL93_9PEZI</name>
<dbReference type="InterPro" id="IPR000326">
    <property type="entry name" value="PAP2/HPO"/>
</dbReference>